<comment type="caution">
    <text evidence="1">The sequence shown here is derived from an EMBL/GenBank/DDBJ whole genome shotgun (WGS) entry which is preliminary data.</text>
</comment>
<gene>
    <name evidence="1" type="ORF">PSON_ATCC_30995.1.T0750243</name>
</gene>
<proteinExistence type="predicted"/>
<dbReference type="OrthoDB" id="295944at2759"/>
<keyword evidence="2" id="KW-1185">Reference proteome</keyword>
<dbReference type="EMBL" id="CAJJDN010000075">
    <property type="protein sequence ID" value="CAD8101378.1"/>
    <property type="molecule type" value="Genomic_DNA"/>
</dbReference>
<reference evidence="1" key="1">
    <citation type="submission" date="2021-01" db="EMBL/GenBank/DDBJ databases">
        <authorList>
            <consortium name="Genoscope - CEA"/>
            <person name="William W."/>
        </authorList>
    </citation>
    <scope>NUCLEOTIDE SEQUENCE</scope>
</reference>
<evidence type="ECO:0000313" key="1">
    <source>
        <dbReference type="EMBL" id="CAD8101378.1"/>
    </source>
</evidence>
<name>A0A8S1PG26_9CILI</name>
<evidence type="ECO:0000313" key="2">
    <source>
        <dbReference type="Proteomes" id="UP000692954"/>
    </source>
</evidence>
<dbReference type="AlphaFoldDB" id="A0A8S1PG26"/>
<organism evidence="1 2">
    <name type="scientific">Paramecium sonneborni</name>
    <dbReference type="NCBI Taxonomy" id="65129"/>
    <lineage>
        <taxon>Eukaryota</taxon>
        <taxon>Sar</taxon>
        <taxon>Alveolata</taxon>
        <taxon>Ciliophora</taxon>
        <taxon>Intramacronucleata</taxon>
        <taxon>Oligohymenophorea</taxon>
        <taxon>Peniculida</taxon>
        <taxon>Parameciidae</taxon>
        <taxon>Paramecium</taxon>
    </lineage>
</organism>
<dbReference type="Proteomes" id="UP000692954">
    <property type="component" value="Unassembled WGS sequence"/>
</dbReference>
<accession>A0A8S1PG26</accession>
<sequence>MQAQVQLKWSDLQKDDNILQNYDQQPKLAYLEENVKKVNKVRFIIGSSQTLKVMIGICDKKIRQQRGMIFQDKSFVGHGTYLLYSVNSYNSFLFSHWDLEVNYNEGGFVMKKDDQIEVSFNLDNRILKITDVNKTERSVEFQTEHHNMEDLHLCVVIIDGDVQFYQ</sequence>
<protein>
    <submittedName>
        <fullName evidence="1">Uncharacterized protein</fullName>
    </submittedName>
</protein>